<feature type="region of interest" description="Disordered" evidence="1">
    <location>
        <begin position="385"/>
        <end position="404"/>
    </location>
</feature>
<feature type="compositionally biased region" description="Basic and acidic residues" evidence="1">
    <location>
        <begin position="574"/>
        <end position="590"/>
    </location>
</feature>
<feature type="compositionally biased region" description="Gly residues" evidence="1">
    <location>
        <begin position="390"/>
        <end position="400"/>
    </location>
</feature>
<proteinExistence type="predicted"/>
<dbReference type="AlphaFoldDB" id="A0A6J4NMD0"/>
<feature type="compositionally biased region" description="Basic residues" evidence="1">
    <location>
        <begin position="493"/>
        <end position="515"/>
    </location>
</feature>
<feature type="compositionally biased region" description="Basic residues" evidence="1">
    <location>
        <begin position="292"/>
        <end position="301"/>
    </location>
</feature>
<feature type="compositionally biased region" description="Low complexity" evidence="1">
    <location>
        <begin position="619"/>
        <end position="628"/>
    </location>
</feature>
<feature type="compositionally biased region" description="Basic and acidic residues" evidence="1">
    <location>
        <begin position="72"/>
        <end position="98"/>
    </location>
</feature>
<feature type="region of interest" description="Disordered" evidence="1">
    <location>
        <begin position="137"/>
        <end position="192"/>
    </location>
</feature>
<feature type="compositionally biased region" description="Gly residues" evidence="1">
    <location>
        <begin position="173"/>
        <end position="183"/>
    </location>
</feature>
<feature type="compositionally biased region" description="Low complexity" evidence="1">
    <location>
        <begin position="516"/>
        <end position="530"/>
    </location>
</feature>
<feature type="compositionally biased region" description="Basic residues" evidence="1">
    <location>
        <begin position="591"/>
        <end position="618"/>
    </location>
</feature>
<feature type="compositionally biased region" description="Basic residues" evidence="1">
    <location>
        <begin position="633"/>
        <end position="652"/>
    </location>
</feature>
<feature type="non-terminal residue" evidence="2">
    <location>
        <position position="1"/>
    </location>
</feature>
<protein>
    <submittedName>
        <fullName evidence="2">Inner membrane protein, KefB/KefC family</fullName>
    </submittedName>
</protein>
<name>A0A6J4NMD0_9ACTN</name>
<feature type="non-terminal residue" evidence="2">
    <location>
        <position position="652"/>
    </location>
</feature>
<feature type="compositionally biased region" description="Low complexity" evidence="1">
    <location>
        <begin position="23"/>
        <end position="32"/>
    </location>
</feature>
<feature type="region of interest" description="Disordered" evidence="1">
    <location>
        <begin position="284"/>
        <end position="335"/>
    </location>
</feature>
<organism evidence="2">
    <name type="scientific">uncultured Rubrobacteraceae bacterium</name>
    <dbReference type="NCBI Taxonomy" id="349277"/>
    <lineage>
        <taxon>Bacteria</taxon>
        <taxon>Bacillati</taxon>
        <taxon>Actinomycetota</taxon>
        <taxon>Rubrobacteria</taxon>
        <taxon>Rubrobacterales</taxon>
        <taxon>Rubrobacteraceae</taxon>
        <taxon>environmental samples</taxon>
    </lineage>
</organism>
<feature type="compositionally biased region" description="Basic and acidic residues" evidence="1">
    <location>
        <begin position="459"/>
        <end position="471"/>
    </location>
</feature>
<evidence type="ECO:0000313" key="2">
    <source>
        <dbReference type="EMBL" id="CAA9390048.1"/>
    </source>
</evidence>
<feature type="region of interest" description="Disordered" evidence="1">
    <location>
        <begin position="409"/>
        <end position="652"/>
    </location>
</feature>
<gene>
    <name evidence="2" type="ORF">AVDCRST_MAG03-529</name>
</gene>
<feature type="compositionally biased region" description="Basic residues" evidence="1">
    <location>
        <begin position="427"/>
        <end position="439"/>
    </location>
</feature>
<feature type="compositionally biased region" description="Basic residues" evidence="1">
    <location>
        <begin position="144"/>
        <end position="160"/>
    </location>
</feature>
<feature type="compositionally biased region" description="Basic residues" evidence="1">
    <location>
        <begin position="472"/>
        <end position="481"/>
    </location>
</feature>
<dbReference type="EMBL" id="CADCUT010000033">
    <property type="protein sequence ID" value="CAA9390048.1"/>
    <property type="molecule type" value="Genomic_DNA"/>
</dbReference>
<feature type="region of interest" description="Disordered" evidence="1">
    <location>
        <begin position="1"/>
        <end position="113"/>
    </location>
</feature>
<feature type="compositionally biased region" description="Basic residues" evidence="1">
    <location>
        <begin position="310"/>
        <end position="327"/>
    </location>
</feature>
<feature type="compositionally biased region" description="Basic and acidic residues" evidence="1">
    <location>
        <begin position="34"/>
        <end position="49"/>
    </location>
</feature>
<feature type="compositionally biased region" description="Basic residues" evidence="1">
    <location>
        <begin position="99"/>
        <end position="110"/>
    </location>
</feature>
<reference evidence="2" key="1">
    <citation type="submission" date="2020-02" db="EMBL/GenBank/DDBJ databases">
        <authorList>
            <person name="Meier V. D."/>
        </authorList>
    </citation>
    <scope>NUCLEOTIDE SEQUENCE</scope>
    <source>
        <strain evidence="2">AVDCRST_MAG03</strain>
    </source>
</reference>
<evidence type="ECO:0000256" key="1">
    <source>
        <dbReference type="SAM" id="MobiDB-lite"/>
    </source>
</evidence>
<feature type="compositionally biased region" description="Basic residues" evidence="1">
    <location>
        <begin position="560"/>
        <end position="571"/>
    </location>
</feature>
<feature type="compositionally biased region" description="Basic residues" evidence="1">
    <location>
        <begin position="1"/>
        <end position="22"/>
    </location>
</feature>
<sequence length="652" mass="73747">GHSRGHRAHHGRRLRGRHHRAPARAAAHPGLHPRGRDRWPEHRRPDGRLRPRHRAPRRDRRRPAPLRHRARLPPERARAGQEDSPHRHPHPDVPDHSPRLRPRPVARPRVVRGGVVRGPALGVEHGCGAEDPLRAGGAWNPLKQGHHRDARGPGHRRGAAAHRASGARERGGGARGTRCGGARGHPVRRSDGALRDAGLPVAHGPGRQARLAGAVPDLRGRNGPRRRLRDLYLRPLLRLRGLCGRHRPLPVRLQPPGASGHQSLARRVRHALLRLCRDAHRPGVPLRLGPGRPRRRPRRVRREGPDLRRRGPRLRVREHRPVRRRPRPLPGRGVLLPARPVREERGCDLFEHLLHRPHDRRRHDGPDTLRGPRGVPALRPLARAVPGAGAEDGGPAGRGACGPRCYRRLRQGRGLRRQDARAPGPTLRRRGRGPRKGRGRQGGGDTARLRRRHRGARARGGEDKEGEDGGARHLRRRRGASNRRAGESPQPARAHRGPLLRRGATRRPRTARRLRGGPARVRGGPRARPAGPHEPGLRGRRGPAVLGRRAPRAVRPDLRRGRRRRRPRRAPARLQDDRERLDRGPGEPRPRGPRHRRPRRALQDRRLHRGPRPRRRGHYQPGPRADAGAGRHGERRWHRRTTRRLFRATRRL</sequence>
<feature type="compositionally biased region" description="Basic residues" evidence="1">
    <location>
        <begin position="50"/>
        <end position="71"/>
    </location>
</feature>
<accession>A0A6J4NMD0</accession>